<evidence type="ECO:0000256" key="5">
    <source>
        <dbReference type="ARBA" id="ARBA00023136"/>
    </source>
</evidence>
<comment type="similarity">
    <text evidence="8">Belongs to the insect chemoreceptor superfamily. Gustatory receptor (GR) family.</text>
</comment>
<feature type="transmembrane region" description="Helical" evidence="8">
    <location>
        <begin position="267"/>
        <end position="292"/>
    </location>
</feature>
<dbReference type="PANTHER" id="PTHR21143">
    <property type="entry name" value="INVERTEBRATE GUSTATORY RECEPTOR"/>
    <property type="match status" value="1"/>
</dbReference>
<feature type="transmembrane region" description="Helical" evidence="8">
    <location>
        <begin position="79"/>
        <end position="103"/>
    </location>
</feature>
<sequence>MACCASNHDSKTLHIFFTYLNIFLITPWYDFNKNCFYRPRLFKLYGCSLMLAILSLIIFSLMNGSLQEILKYATHTSQKIVYCFVLINLTLLTIITTIKSCFLDHTNWKNLLRNYHYIDKKISKGSSGLFRKLVWRHLIYFMYTPFSLYLWLKMINLPLIQMLPIIPLPYMYYKFMLVMLAKILADKIKSGYVNVNTKLARCSHGPKFLIELRSLTQDYRILGETIEIYNNLFGYQIILIVFHCGLEIVSSLNFVLTSVIVTPEQPFFYQLLTSNLGLFIFSLHNLLTIVLTTDATTQEALKFLDICYKLQDQLRMDSKEIEIMTKLICYSRQFFREFSARGYFKINKSIVFSLIGNVATYFIIAVQFNHV</sequence>
<comment type="caution">
    <text evidence="8">Lacks conserved residue(s) required for the propagation of feature annotation.</text>
</comment>
<dbReference type="PANTHER" id="PTHR21143:SF104">
    <property type="entry name" value="GUSTATORY RECEPTOR 8A-RELATED"/>
    <property type="match status" value="1"/>
</dbReference>
<evidence type="ECO:0000256" key="3">
    <source>
        <dbReference type="ARBA" id="ARBA00022692"/>
    </source>
</evidence>
<dbReference type="GO" id="GO:0030425">
    <property type="term" value="C:dendrite"/>
    <property type="evidence" value="ECO:0007669"/>
    <property type="project" value="TreeGrafter"/>
</dbReference>
<dbReference type="GO" id="GO:0050909">
    <property type="term" value="P:sensory perception of taste"/>
    <property type="evidence" value="ECO:0007669"/>
    <property type="project" value="InterPro"/>
</dbReference>
<protein>
    <recommendedName>
        <fullName evidence="8">Gustatory receptor</fullName>
    </recommendedName>
</protein>
<proteinExistence type="inferred from homology"/>
<dbReference type="GO" id="GO:0043025">
    <property type="term" value="C:neuronal cell body"/>
    <property type="evidence" value="ECO:0007669"/>
    <property type="project" value="TreeGrafter"/>
</dbReference>
<comment type="caution">
    <text evidence="9">The sequence shown here is derived from an EMBL/GenBank/DDBJ whole genome shotgun (WGS) entry which is preliminary data.</text>
</comment>
<keyword evidence="3 8" id="KW-0812">Transmembrane</keyword>
<gene>
    <name evidence="9" type="ORF">Zmor_019787</name>
</gene>
<feature type="transmembrane region" description="Helical" evidence="8">
    <location>
        <begin position="237"/>
        <end position="261"/>
    </location>
</feature>
<evidence type="ECO:0000256" key="6">
    <source>
        <dbReference type="ARBA" id="ARBA00023170"/>
    </source>
</evidence>
<evidence type="ECO:0000256" key="7">
    <source>
        <dbReference type="ARBA" id="ARBA00023224"/>
    </source>
</evidence>
<keyword evidence="5 8" id="KW-0472">Membrane</keyword>
<dbReference type="EMBL" id="JALNTZ010000006">
    <property type="protein sequence ID" value="KAJ3647945.1"/>
    <property type="molecule type" value="Genomic_DNA"/>
</dbReference>
<dbReference type="GO" id="GO:0005886">
    <property type="term" value="C:plasma membrane"/>
    <property type="evidence" value="ECO:0007669"/>
    <property type="project" value="UniProtKB-SubCell"/>
</dbReference>
<dbReference type="GO" id="GO:0008049">
    <property type="term" value="P:male courtship behavior"/>
    <property type="evidence" value="ECO:0007669"/>
    <property type="project" value="TreeGrafter"/>
</dbReference>
<keyword evidence="7 8" id="KW-0807">Transducer</keyword>
<feature type="transmembrane region" description="Helical" evidence="8">
    <location>
        <begin position="41"/>
        <end position="59"/>
    </location>
</feature>
<feature type="transmembrane region" description="Helical" evidence="8">
    <location>
        <begin position="350"/>
        <end position="368"/>
    </location>
</feature>
<dbReference type="GO" id="GO:0030424">
    <property type="term" value="C:axon"/>
    <property type="evidence" value="ECO:0007669"/>
    <property type="project" value="TreeGrafter"/>
</dbReference>
<accession>A0AA38M8Q9</accession>
<dbReference type="AlphaFoldDB" id="A0AA38M8Q9"/>
<evidence type="ECO:0000256" key="1">
    <source>
        <dbReference type="ARBA" id="ARBA00004651"/>
    </source>
</evidence>
<comment type="function">
    <text evidence="8">Gustatory receptor which mediates acceptance or avoidance behavior, depending on its substrates.</text>
</comment>
<dbReference type="Pfam" id="PF08395">
    <property type="entry name" value="7tm_7"/>
    <property type="match status" value="1"/>
</dbReference>
<feature type="transmembrane region" description="Helical" evidence="8">
    <location>
        <begin position="12"/>
        <end position="29"/>
    </location>
</feature>
<dbReference type="GO" id="GO:0007635">
    <property type="term" value="P:chemosensory behavior"/>
    <property type="evidence" value="ECO:0007669"/>
    <property type="project" value="TreeGrafter"/>
</dbReference>
<organism evidence="9 10">
    <name type="scientific">Zophobas morio</name>
    <dbReference type="NCBI Taxonomy" id="2755281"/>
    <lineage>
        <taxon>Eukaryota</taxon>
        <taxon>Metazoa</taxon>
        <taxon>Ecdysozoa</taxon>
        <taxon>Arthropoda</taxon>
        <taxon>Hexapoda</taxon>
        <taxon>Insecta</taxon>
        <taxon>Pterygota</taxon>
        <taxon>Neoptera</taxon>
        <taxon>Endopterygota</taxon>
        <taxon>Coleoptera</taxon>
        <taxon>Polyphaga</taxon>
        <taxon>Cucujiformia</taxon>
        <taxon>Tenebrionidae</taxon>
        <taxon>Zophobas</taxon>
    </lineage>
</organism>
<dbReference type="Proteomes" id="UP001168821">
    <property type="component" value="Unassembled WGS sequence"/>
</dbReference>
<keyword evidence="10" id="KW-1185">Reference proteome</keyword>
<dbReference type="GO" id="GO:0007165">
    <property type="term" value="P:signal transduction"/>
    <property type="evidence" value="ECO:0007669"/>
    <property type="project" value="UniProtKB-KW"/>
</dbReference>
<feature type="transmembrane region" description="Helical" evidence="8">
    <location>
        <begin position="158"/>
        <end position="180"/>
    </location>
</feature>
<keyword evidence="6 8" id="KW-0675">Receptor</keyword>
<evidence type="ECO:0000313" key="10">
    <source>
        <dbReference type="Proteomes" id="UP001168821"/>
    </source>
</evidence>
<name>A0AA38M8Q9_9CUCU</name>
<dbReference type="InterPro" id="IPR013604">
    <property type="entry name" value="7TM_chemorcpt"/>
</dbReference>
<evidence type="ECO:0000313" key="9">
    <source>
        <dbReference type="EMBL" id="KAJ3647945.1"/>
    </source>
</evidence>
<evidence type="ECO:0000256" key="2">
    <source>
        <dbReference type="ARBA" id="ARBA00022475"/>
    </source>
</evidence>
<evidence type="ECO:0000256" key="4">
    <source>
        <dbReference type="ARBA" id="ARBA00022989"/>
    </source>
</evidence>
<keyword evidence="2 8" id="KW-1003">Cell membrane</keyword>
<reference evidence="9" key="1">
    <citation type="journal article" date="2023" name="G3 (Bethesda)">
        <title>Whole genome assemblies of Zophobas morio and Tenebrio molitor.</title>
        <authorList>
            <person name="Kaur S."/>
            <person name="Stinson S.A."/>
            <person name="diCenzo G.C."/>
        </authorList>
    </citation>
    <scope>NUCLEOTIDE SEQUENCE</scope>
    <source>
        <strain evidence="9">QUZm001</strain>
    </source>
</reference>
<keyword evidence="4 8" id="KW-1133">Transmembrane helix</keyword>
<evidence type="ECO:0000256" key="8">
    <source>
        <dbReference type="RuleBase" id="RU363108"/>
    </source>
</evidence>
<comment type="subcellular location">
    <subcellularLocation>
        <location evidence="1 8">Cell membrane</location>
        <topology evidence="1 8">Multi-pass membrane protein</topology>
    </subcellularLocation>
</comment>
<feature type="transmembrane region" description="Helical" evidence="8">
    <location>
        <begin position="133"/>
        <end position="152"/>
    </location>
</feature>